<accession>A0ABN1W5G4</accession>
<keyword evidence="1" id="KW-0812">Transmembrane</keyword>
<reference evidence="2 3" key="1">
    <citation type="journal article" date="2019" name="Int. J. Syst. Evol. Microbiol.">
        <title>The Global Catalogue of Microorganisms (GCM) 10K type strain sequencing project: providing services to taxonomists for standard genome sequencing and annotation.</title>
        <authorList>
            <consortium name="The Broad Institute Genomics Platform"/>
            <consortium name="The Broad Institute Genome Sequencing Center for Infectious Disease"/>
            <person name="Wu L."/>
            <person name="Ma J."/>
        </authorList>
    </citation>
    <scope>NUCLEOTIDE SEQUENCE [LARGE SCALE GENOMIC DNA]</scope>
    <source>
        <strain evidence="2 3">JCM 13004</strain>
    </source>
</reference>
<comment type="caution">
    <text evidence="2">The sequence shown here is derived from an EMBL/GenBank/DDBJ whole genome shotgun (WGS) entry which is preliminary data.</text>
</comment>
<keyword evidence="1" id="KW-0472">Membrane</keyword>
<evidence type="ECO:0000313" key="3">
    <source>
        <dbReference type="Proteomes" id="UP001500037"/>
    </source>
</evidence>
<proteinExistence type="predicted"/>
<evidence type="ECO:0000313" key="2">
    <source>
        <dbReference type="EMBL" id="GAA1229534.1"/>
    </source>
</evidence>
<keyword evidence="3" id="KW-1185">Reference proteome</keyword>
<name>A0ABN1W5G4_9ACTN</name>
<sequence length="94" mass="9337">MNSWINLNALWKIMVVGLLAGAGLPALFAVGLRLLSPPPPAGTVAASTAGRSITGRGTAGRSTAGPVGYVLAGLCFAVVLAAIGWGISVIVNHS</sequence>
<dbReference type="RefSeq" id="WP_344440924.1">
    <property type="nucleotide sequence ID" value="NZ_BAAALF010000024.1"/>
</dbReference>
<organism evidence="2 3">
    <name type="scientific">Kitasatospora nipponensis</name>
    <dbReference type="NCBI Taxonomy" id="258049"/>
    <lineage>
        <taxon>Bacteria</taxon>
        <taxon>Bacillati</taxon>
        <taxon>Actinomycetota</taxon>
        <taxon>Actinomycetes</taxon>
        <taxon>Kitasatosporales</taxon>
        <taxon>Streptomycetaceae</taxon>
        <taxon>Kitasatospora</taxon>
    </lineage>
</organism>
<gene>
    <name evidence="2" type="ORF">GCM10009665_19970</name>
</gene>
<dbReference type="EMBL" id="BAAALF010000024">
    <property type="protein sequence ID" value="GAA1229534.1"/>
    <property type="molecule type" value="Genomic_DNA"/>
</dbReference>
<evidence type="ECO:0000256" key="1">
    <source>
        <dbReference type="SAM" id="Phobius"/>
    </source>
</evidence>
<keyword evidence="1" id="KW-1133">Transmembrane helix</keyword>
<protein>
    <submittedName>
        <fullName evidence="2">Uncharacterized protein</fullName>
    </submittedName>
</protein>
<feature type="transmembrane region" description="Helical" evidence="1">
    <location>
        <begin position="69"/>
        <end position="91"/>
    </location>
</feature>
<dbReference type="Proteomes" id="UP001500037">
    <property type="component" value="Unassembled WGS sequence"/>
</dbReference>